<feature type="region of interest" description="Disordered" evidence="1">
    <location>
        <begin position="881"/>
        <end position="902"/>
    </location>
</feature>
<dbReference type="PATRIC" id="fig|1502723.3.peg.2651"/>
<feature type="domain" description="FAD-dependent urate hydroxylase HpyO/Asp monooxygenase CreE-like FAD/NAD(P)-binding" evidence="2">
    <location>
        <begin position="18"/>
        <end position="167"/>
    </location>
</feature>
<dbReference type="Pfam" id="PF13454">
    <property type="entry name" value="NAD_binding_9"/>
    <property type="match status" value="1"/>
</dbReference>
<evidence type="ECO:0000259" key="2">
    <source>
        <dbReference type="Pfam" id="PF13454"/>
    </source>
</evidence>
<dbReference type="InterPro" id="IPR038732">
    <property type="entry name" value="HpyO/CreE_NAD-binding"/>
</dbReference>
<proteinExistence type="predicted"/>
<evidence type="ECO:0000256" key="1">
    <source>
        <dbReference type="SAM" id="MobiDB-lite"/>
    </source>
</evidence>
<dbReference type="InterPro" id="IPR052189">
    <property type="entry name" value="L-asp_N-monooxygenase_NS-form"/>
</dbReference>
<accession>A0A0D8BDN3</accession>
<dbReference type="CDD" id="cd05804">
    <property type="entry name" value="StaR_like"/>
    <property type="match status" value="1"/>
</dbReference>
<dbReference type="SUPFAM" id="SSF48452">
    <property type="entry name" value="TPR-like"/>
    <property type="match status" value="1"/>
</dbReference>
<dbReference type="InterPro" id="IPR033891">
    <property type="entry name" value="TTC38"/>
</dbReference>
<evidence type="ECO:0000313" key="3">
    <source>
        <dbReference type="EMBL" id="KJE22368.1"/>
    </source>
</evidence>
<reference evidence="3 4" key="2">
    <citation type="journal article" date="2016" name="Genome Announc.">
        <title>Permanent Draft Genome Sequences for Two Variants of Frankia sp. Strain CpI1, the First Frankia Strain Isolated from Root Nodules of Comptonia peregrina.</title>
        <authorList>
            <person name="Oshone R."/>
            <person name="Hurst S.G.IV."/>
            <person name="Abebe-Akele F."/>
            <person name="Simpson S."/>
            <person name="Morris K."/>
            <person name="Thomas W.K."/>
            <person name="Tisa L.S."/>
        </authorList>
    </citation>
    <scope>NUCLEOTIDE SEQUENCE [LARGE SCALE GENOMIC DNA]</scope>
    <source>
        <strain evidence="4">CpI1-S</strain>
    </source>
</reference>
<gene>
    <name evidence="3" type="ORF">FF36_03240</name>
</gene>
<reference evidence="4" key="1">
    <citation type="submission" date="2015-02" db="EMBL/GenBank/DDBJ databases">
        <title>Draft Genome of Frankia sp. CpI1-S.</title>
        <authorList>
            <person name="Oshone R.T."/>
            <person name="Ngom M."/>
            <person name="Ghodhbane-Gtari F."/>
            <person name="Gtari M."/>
            <person name="Morris K."/>
            <person name="Thomas K."/>
            <person name="Sen A."/>
            <person name="Tisa L.S."/>
        </authorList>
    </citation>
    <scope>NUCLEOTIDE SEQUENCE [LARGE SCALE GENOMIC DNA]</scope>
    <source>
        <strain evidence="4">CpI1-S</strain>
    </source>
</reference>
<dbReference type="InterPro" id="IPR011990">
    <property type="entry name" value="TPR-like_helical_dom_sf"/>
</dbReference>
<protein>
    <recommendedName>
        <fullName evidence="2">FAD-dependent urate hydroxylase HpyO/Asp monooxygenase CreE-like FAD/NAD(P)-binding domain-containing protein</fullName>
    </recommendedName>
</protein>
<dbReference type="PANTHER" id="PTHR40254:SF1">
    <property type="entry name" value="BLR0577 PROTEIN"/>
    <property type="match status" value="1"/>
</dbReference>
<name>A0A0D8BDN3_9ACTN</name>
<feature type="compositionally biased region" description="Polar residues" evidence="1">
    <location>
        <begin position="889"/>
        <end position="902"/>
    </location>
</feature>
<evidence type="ECO:0000313" key="4">
    <source>
        <dbReference type="Proteomes" id="UP000032545"/>
    </source>
</evidence>
<dbReference type="PANTHER" id="PTHR40254">
    <property type="entry name" value="BLR0577 PROTEIN"/>
    <property type="match status" value="1"/>
</dbReference>
<organism evidence="3 4">
    <name type="scientific">Frankia torreyi</name>
    <dbReference type="NCBI Taxonomy" id="1856"/>
    <lineage>
        <taxon>Bacteria</taxon>
        <taxon>Bacillati</taxon>
        <taxon>Actinomycetota</taxon>
        <taxon>Actinomycetes</taxon>
        <taxon>Frankiales</taxon>
        <taxon>Frankiaceae</taxon>
        <taxon>Frankia</taxon>
    </lineage>
</organism>
<dbReference type="EMBL" id="JYFN01000024">
    <property type="protein sequence ID" value="KJE22368.1"/>
    <property type="molecule type" value="Genomic_DNA"/>
</dbReference>
<dbReference type="Gene3D" id="3.50.50.60">
    <property type="entry name" value="FAD/NAD(P)-binding domain"/>
    <property type="match status" value="1"/>
</dbReference>
<comment type="caution">
    <text evidence="3">The sequence shown here is derived from an EMBL/GenBank/DDBJ whole genome shotgun (WGS) entry which is preliminary data.</text>
</comment>
<dbReference type="AlphaFoldDB" id="A0A0D8BDN3"/>
<dbReference type="Proteomes" id="UP000032545">
    <property type="component" value="Unassembled WGS sequence"/>
</dbReference>
<dbReference type="InterPro" id="IPR036188">
    <property type="entry name" value="FAD/NAD-bd_sf"/>
</dbReference>
<sequence>MSAHVLSTVPMSAPVVVAVVGGGASGCLAAAQLARSVAVTGRRFTILLVEPDDVGEGLAYRTRDPRHRLNVPAAKMSAFDDDPQHFLRWLRRHVAVDFPARGYAPRQFYADYLRHTLEETLRAASGVHCERVRARATDLRRHGRRLRLTLDDGTSHPVDGVVLALGHGAATTSWAPPALARSPRFVGDPWRADSQPHVPAGSDVLLVGSGLTMADMAQRWSRAGVRLHVTSRHGLLPLPHVLDPAPPLAAPELPAGPVSLAQARRLVFDHIRAAGGDWRRGVDAMRPVTAELWSRLDAAARSSFVATTMRRWDQVRHRVDPAIHAWLEQRRAEGSLVVHAAQVVDASDTAAGVEVSLSDGSRVLAAAVVNCTGAGAGVRTSHDPLVMNLLATGLATPDSLDLGFATEASGRLVAADGPRPAIWAIGPLRRGELWESTAIPEIRGQAASVARAVVAALPGPQGVRRVRDPYGLPLTASPEAAGRYVAGLGRILRVQSGAEALVAEAVAADPQFALGQAVLALLGAEWGADVDVETALRNAQRHAGRADERERRFIEVVAARIREPGGAGSAAALLSYIHAYPEDALAVSIAVPTIAFSGATELPAEAWALVEGLAAVYRDDWWYRGLLAFTRQEQERWDEAAELAALALAVEPTAGHAVHAKTHVHYETGDHEAGLAWLDAWISTCGSDSSHRAHFSWHAALHELALGDDSAIRARFSTQLAPPAVSGVRALIDSASLLWRGFAAGAWTSVELGPVLETVPAALLVDPPTPFVGLHSAVALAAVGDCRRLAQLRRSAAARSNAVFTDTVAPLADALMHLLHGDPDRATDALIALPGVERLGGSAAQREIVEDTTIYCAIQANRPDIAQSLLRTRLDRRCSPRDVHRRAQLLTSQQTGRPSPTD</sequence>
<keyword evidence="4" id="KW-1185">Reference proteome</keyword>
<dbReference type="SUPFAM" id="SSF51905">
    <property type="entry name" value="FAD/NAD(P)-binding domain"/>
    <property type="match status" value="2"/>
</dbReference>